<evidence type="ECO:0000313" key="6">
    <source>
        <dbReference type="Proteomes" id="UP000614200"/>
    </source>
</evidence>
<dbReference type="InterPro" id="IPR029787">
    <property type="entry name" value="Nucleotide_cyclase"/>
</dbReference>
<dbReference type="Pfam" id="PF13181">
    <property type="entry name" value="TPR_8"/>
    <property type="match status" value="1"/>
</dbReference>
<dbReference type="SMART" id="SM00267">
    <property type="entry name" value="GGDEF"/>
    <property type="match status" value="1"/>
</dbReference>
<keyword evidence="6" id="KW-1185">Reference proteome</keyword>
<dbReference type="InterPro" id="IPR000160">
    <property type="entry name" value="GGDEF_dom"/>
</dbReference>
<dbReference type="InterPro" id="IPR027417">
    <property type="entry name" value="P-loop_NTPase"/>
</dbReference>
<dbReference type="SUPFAM" id="SSF52540">
    <property type="entry name" value="P-loop containing nucleoside triphosphate hydrolases"/>
    <property type="match status" value="1"/>
</dbReference>
<evidence type="ECO:0000259" key="4">
    <source>
        <dbReference type="PROSITE" id="PS50887"/>
    </source>
</evidence>
<comment type="caution">
    <text evidence="5">The sequence shown here is derived from an EMBL/GenBank/DDBJ whole genome shotgun (WGS) entry which is preliminary data.</text>
</comment>
<gene>
    <name evidence="5" type="ORF">ISU02_17065</name>
</gene>
<dbReference type="Pfam" id="PF13424">
    <property type="entry name" value="TPR_12"/>
    <property type="match status" value="1"/>
</dbReference>
<keyword evidence="2" id="KW-0802">TPR repeat</keyword>
<accession>A0ABR9ZWJ0</accession>
<evidence type="ECO:0000256" key="1">
    <source>
        <dbReference type="ARBA" id="ARBA00004167"/>
    </source>
</evidence>
<feature type="domain" description="GGDEF" evidence="4">
    <location>
        <begin position="1476"/>
        <end position="1607"/>
    </location>
</feature>
<name>A0ABR9ZWJ0_9FIRM</name>
<feature type="domain" description="Protein kinase" evidence="3">
    <location>
        <begin position="1"/>
        <end position="286"/>
    </location>
</feature>
<dbReference type="PROSITE" id="PS50887">
    <property type="entry name" value="GGDEF"/>
    <property type="match status" value="1"/>
</dbReference>
<evidence type="ECO:0000256" key="2">
    <source>
        <dbReference type="PROSITE-ProRule" id="PRU00339"/>
    </source>
</evidence>
<dbReference type="SUPFAM" id="SSF55073">
    <property type="entry name" value="Nucleotide cyclase"/>
    <property type="match status" value="1"/>
</dbReference>
<dbReference type="Proteomes" id="UP000614200">
    <property type="component" value="Unassembled WGS sequence"/>
</dbReference>
<evidence type="ECO:0000313" key="5">
    <source>
        <dbReference type="EMBL" id="MBF4694814.1"/>
    </source>
</evidence>
<proteinExistence type="predicted"/>
<dbReference type="InterPro" id="IPR011009">
    <property type="entry name" value="Kinase-like_dom_sf"/>
</dbReference>
<dbReference type="InterPro" id="IPR011990">
    <property type="entry name" value="TPR-like_helical_dom_sf"/>
</dbReference>
<dbReference type="InterPro" id="IPR019734">
    <property type="entry name" value="TPR_rpt"/>
</dbReference>
<reference evidence="5 6" key="1">
    <citation type="submission" date="2020-11" db="EMBL/GenBank/DDBJ databases">
        <title>Fusibacter basophilias sp. nov.</title>
        <authorList>
            <person name="Qiu D."/>
        </authorList>
    </citation>
    <scope>NUCLEOTIDE SEQUENCE [LARGE SCALE GENOMIC DNA]</scope>
    <source>
        <strain evidence="5 6">Q10-2</strain>
    </source>
</reference>
<feature type="repeat" description="TPR" evidence="2">
    <location>
        <begin position="922"/>
        <end position="955"/>
    </location>
</feature>
<dbReference type="SMART" id="SM00220">
    <property type="entry name" value="S_TKc"/>
    <property type="match status" value="1"/>
</dbReference>
<dbReference type="SUPFAM" id="SSF56112">
    <property type="entry name" value="Protein kinase-like (PK-like)"/>
    <property type="match status" value="1"/>
</dbReference>
<protein>
    <submittedName>
        <fullName evidence="5">Diguanylate cyclase</fullName>
    </submittedName>
</protein>
<dbReference type="Gene3D" id="1.10.510.10">
    <property type="entry name" value="Transferase(Phosphotransferase) domain 1"/>
    <property type="match status" value="1"/>
</dbReference>
<dbReference type="InterPro" id="IPR050469">
    <property type="entry name" value="Diguanylate_Cyclase"/>
</dbReference>
<dbReference type="InterPro" id="IPR000719">
    <property type="entry name" value="Prot_kinase_dom"/>
</dbReference>
<evidence type="ECO:0000259" key="3">
    <source>
        <dbReference type="PROSITE" id="PS50011"/>
    </source>
</evidence>
<dbReference type="PANTHER" id="PTHR45138:SF9">
    <property type="entry name" value="DIGUANYLATE CYCLASE DGCM-RELATED"/>
    <property type="match status" value="1"/>
</dbReference>
<dbReference type="Gene3D" id="1.25.40.10">
    <property type="entry name" value="Tetratricopeptide repeat domain"/>
    <property type="match status" value="1"/>
</dbReference>
<dbReference type="CDD" id="cd01949">
    <property type="entry name" value="GGDEF"/>
    <property type="match status" value="1"/>
</dbReference>
<dbReference type="Pfam" id="PF00990">
    <property type="entry name" value="GGDEF"/>
    <property type="match status" value="1"/>
</dbReference>
<dbReference type="PANTHER" id="PTHR45138">
    <property type="entry name" value="REGULATORY COMPONENTS OF SENSORY TRANSDUCTION SYSTEM"/>
    <property type="match status" value="1"/>
</dbReference>
<comment type="subcellular location">
    <subcellularLocation>
        <location evidence="1">Membrane</location>
        <topology evidence="1">Single-pass membrane protein</topology>
    </subcellularLocation>
</comment>
<dbReference type="Gene3D" id="3.30.70.270">
    <property type="match status" value="1"/>
</dbReference>
<dbReference type="EMBL" id="JADKNH010000011">
    <property type="protein sequence ID" value="MBF4694814.1"/>
    <property type="molecule type" value="Genomic_DNA"/>
</dbReference>
<organism evidence="5 6">
    <name type="scientific">Fusibacter ferrireducens</name>
    <dbReference type="NCBI Taxonomy" id="2785058"/>
    <lineage>
        <taxon>Bacteria</taxon>
        <taxon>Bacillati</taxon>
        <taxon>Bacillota</taxon>
        <taxon>Clostridia</taxon>
        <taxon>Eubacteriales</taxon>
        <taxon>Eubacteriales Family XII. Incertae Sedis</taxon>
        <taxon>Fusibacter</taxon>
    </lineage>
</organism>
<dbReference type="NCBIfam" id="TIGR00254">
    <property type="entry name" value="GGDEF"/>
    <property type="match status" value="1"/>
</dbReference>
<sequence>MKVINDRYHVLETLTRESSVVEYLVEDIKKNHQIKRIRIFDTEISNYEFVKSMEKNFIDISTCVHDNILTAYEFKPIYTINGSRVTRKQFFYTYEHYDENTTVVYYELNKSEINSVIIQLCKAIRFLHFRGVIYKYLNFNSIVLLRENGQIKLKLKDLANNYINDYFLKLDHERYQQFIAPEILWGEEVDYHADIYSLGVMFYYLYYRVDFTLKSLQTLSKNVNSTDIHKFILKASNHIKDERHNNIREFIDELAKLIWIEVDNDDAEFYDRVHEKTIIVGRDAIINQCKEIIFDKMKKMDGFNGIYIQGENGMGKSRVLKELEYTAKFNRIAYVTIDAKKSSDDCFYAIKEILSFILTQEDVSPLLIQKYGQELVKIVPELAVKWNLKEVSPFNLENQKMRLLNRAFNFFIEYSNNKYMVLLVDNEEYIHIDERYFFDQLVHHKGYGNFMLIFTGAEQERSYQNLSGTIHALKLPFLNLEETGKIVQKSLGIDKIPYRFTHRIMVESMGKPSSTKKLVRKLWSEKIIYLDKEKLRWHLEEVDDSYKFEYFEENDLEIIKLVQGIAPEHVEILRKISVLKSAFNLNVLLQYADIDEEHAYYFIYEMETKKILNKRISDIEYVFGFYKNEVKKHFANSLTLNEVKLLSRKAASIYENRYKKYHEINEALIDYFIASEDLVKAAQYCVLFSNHYIEKNNSHKGIDLLEQANQLYERLNDVTNIITTSKSLIKNYISVGKISSAYEKIVFLISLTEDSHPEDYIDAQLELADIYYYKNDINKAAEHISYYFDQSQKLNYLEGEFKSAKLLCRCFTEKGELDKVLKITEIYLAKAKAVNNLFFTGAFLSELGCYYHHVNQFDESLKALNDALKVFMEINDDEYMIKIYNNFGVIYLDELGDYIAARDYFRKAYSRANARNQYVTIPVHLNNLGETYKIEGKFQTAIKYFEEAYSLAENVGDKNMIIISLMNLCYVSLLTENYGKTHTLINRLEHEINAIKNKEFDKFDYYMLHFEYFITMNSVMQVEKWRYNFDADALKDDFRRFRIKVIDLIIKYRESSIVFSRRQVPYDAIKALESTVKNPTEAMVIRNFLLEIMLDFIDYADFVEVERLIELDDQLISFYNTKHVRLKRDFVDACRGEDSFINVKERIPQLREESQELLWRAYKFLGDEEYHANNQYNALKFYLMSLDIIADLSIEIASEYKETYILYDDSKMALKNKINKIIKNFLYFESESGHQVYFEDRIDTVDDYFDLNHLNLLYQNKKFVKSVYENYKLNHVGAFKSPTDLIKSLQRDDLKNLQMILKYLVHMTLAERGMIYMLDANDNIEEIIKTSDDIQSYDVFKLINSIGNDLEGIYVSKLDTDTNVQMLSDDQKGIIFFPIYESAHEGQMLEKRRDDLLIVKKRTVGYVFLDTNNVINRFNQQSFNQCKSFMNLTYLMMDNYNLKLISSVDKLTGVQLRKSIELAFTRELNLSRQNNTCLSVIMLDIDKFKNVNDTYGHRKGDEILTKIGDLLKASIRSSDYVGRYGGEEFIIILPETNATDGLKVAEKIRLKVDYQKLLGEEMPLTVSLGVSTYPDDGVNEEELVEKADQALYYSKNNGRNQSNGWNEKLVKAGHRYDKLAGILTGNISSDTRNVQALTDILSQLESSKSAEDRIKDTFITLLDITEAEEICFIKFDEQWAMEKVISKKKGHDILSDELYINQRLLDQFKNTAQSQYFIDWEETVFYDEITHIPNWKSYIVISYNEPDKKGILSISVPIHEKELDFSNYNFVETLKLVISYILF</sequence>
<dbReference type="SMART" id="SM00028">
    <property type="entry name" value="TPR"/>
    <property type="match status" value="5"/>
</dbReference>
<dbReference type="Gene3D" id="3.30.200.20">
    <property type="entry name" value="Phosphorylase Kinase, domain 1"/>
    <property type="match status" value="1"/>
</dbReference>
<dbReference type="PROSITE" id="PS50005">
    <property type="entry name" value="TPR"/>
    <property type="match status" value="1"/>
</dbReference>
<dbReference type="Pfam" id="PF00069">
    <property type="entry name" value="Pkinase"/>
    <property type="match status" value="1"/>
</dbReference>
<dbReference type="PROSITE" id="PS50011">
    <property type="entry name" value="PROTEIN_KINASE_DOM"/>
    <property type="match status" value="1"/>
</dbReference>
<dbReference type="SUPFAM" id="SSF48452">
    <property type="entry name" value="TPR-like"/>
    <property type="match status" value="1"/>
</dbReference>
<dbReference type="InterPro" id="IPR043128">
    <property type="entry name" value="Rev_trsase/Diguanyl_cyclase"/>
</dbReference>